<keyword evidence="1" id="KW-0812">Transmembrane</keyword>
<protein>
    <recommendedName>
        <fullName evidence="4">HNH endonuclease</fullName>
    </recommendedName>
</protein>
<evidence type="ECO:0000256" key="1">
    <source>
        <dbReference type="SAM" id="Phobius"/>
    </source>
</evidence>
<dbReference type="EMBL" id="JBHTIS010001400">
    <property type="protein sequence ID" value="MFD1048094.1"/>
    <property type="molecule type" value="Genomic_DNA"/>
</dbReference>
<evidence type="ECO:0000313" key="3">
    <source>
        <dbReference type="Proteomes" id="UP001597045"/>
    </source>
</evidence>
<keyword evidence="3" id="KW-1185">Reference proteome</keyword>
<gene>
    <name evidence="2" type="ORF">ACFQ1S_22415</name>
</gene>
<feature type="transmembrane region" description="Helical" evidence="1">
    <location>
        <begin position="284"/>
        <end position="308"/>
    </location>
</feature>
<keyword evidence="1" id="KW-0472">Membrane</keyword>
<dbReference type="Proteomes" id="UP001597045">
    <property type="component" value="Unassembled WGS sequence"/>
</dbReference>
<evidence type="ECO:0000313" key="2">
    <source>
        <dbReference type="EMBL" id="MFD1048094.1"/>
    </source>
</evidence>
<organism evidence="2 3">
    <name type="scientific">Kibdelosporangium lantanae</name>
    <dbReference type="NCBI Taxonomy" id="1497396"/>
    <lineage>
        <taxon>Bacteria</taxon>
        <taxon>Bacillati</taxon>
        <taxon>Actinomycetota</taxon>
        <taxon>Actinomycetes</taxon>
        <taxon>Pseudonocardiales</taxon>
        <taxon>Pseudonocardiaceae</taxon>
        <taxon>Kibdelosporangium</taxon>
    </lineage>
</organism>
<sequence>MMSYGEPNIATKYLLFRLCRGRCYKPGCTKPVVKLVNGQAQTAAKIAHIYGRRPNAARYDPRILEPQLKSFANVLLLCAEHHDVVDGPVTQHEYPAELLKRWKREREDLDSLPPGALDEIDDATLLSQMTTAVNDTRGEILQALTDVPGEIASLLRSMVDDTFTGPYMDTETVYVLDSAARMLVHLQDTAPQLNAVARELSVDSDYIHRLQYLIGQMTEITGQASSTVTDWETATSTAPSSSAWTSSLDRAIGQLDARISALQEYEPPPLELDREDFWWAIRKGLGWGALGGAVLAAFVTAWITVWIMQRT</sequence>
<reference evidence="3" key="1">
    <citation type="journal article" date="2019" name="Int. J. Syst. Evol. Microbiol.">
        <title>The Global Catalogue of Microorganisms (GCM) 10K type strain sequencing project: providing services to taxonomists for standard genome sequencing and annotation.</title>
        <authorList>
            <consortium name="The Broad Institute Genomics Platform"/>
            <consortium name="The Broad Institute Genome Sequencing Center for Infectious Disease"/>
            <person name="Wu L."/>
            <person name="Ma J."/>
        </authorList>
    </citation>
    <scope>NUCLEOTIDE SEQUENCE [LARGE SCALE GENOMIC DNA]</scope>
    <source>
        <strain evidence="3">JCM 31486</strain>
    </source>
</reference>
<accession>A0ABW3MEG5</accession>
<keyword evidence="1" id="KW-1133">Transmembrane helix</keyword>
<comment type="caution">
    <text evidence="2">The sequence shown here is derived from an EMBL/GenBank/DDBJ whole genome shotgun (WGS) entry which is preliminary data.</text>
</comment>
<proteinExistence type="predicted"/>
<name>A0ABW3MEG5_9PSEU</name>
<evidence type="ECO:0008006" key="4">
    <source>
        <dbReference type="Google" id="ProtNLM"/>
    </source>
</evidence>